<accession>A0A088FQ73</accession>
<organism evidence="2 3">
    <name type="scientific">Mycobacterium phage Omnicron</name>
    <dbReference type="NCBI Taxonomy" id="1541819"/>
    <lineage>
        <taxon>Viruses</taxon>
        <taxon>Duplodnaviria</taxon>
        <taxon>Heunggongvirae</taxon>
        <taxon>Uroviricota</taxon>
        <taxon>Caudoviricetes</taxon>
        <taxon>Weiservirinae</taxon>
        <taxon>Kratiovirus</taxon>
        <taxon>Kratiovirus omnicron</taxon>
    </lineage>
</organism>
<dbReference type="EMBL" id="KM363596">
    <property type="protein sequence ID" value="AIM50343.1"/>
    <property type="molecule type" value="Genomic_DNA"/>
</dbReference>
<feature type="region of interest" description="Disordered" evidence="1">
    <location>
        <begin position="103"/>
        <end position="126"/>
    </location>
</feature>
<dbReference type="RefSeq" id="YP_009201642.1">
    <property type="nucleotide sequence ID" value="NC_028832.1"/>
</dbReference>
<evidence type="ECO:0000313" key="3">
    <source>
        <dbReference type="Proteomes" id="UP000029352"/>
    </source>
</evidence>
<dbReference type="Proteomes" id="UP000029352">
    <property type="component" value="Segment"/>
</dbReference>
<evidence type="ECO:0000256" key="1">
    <source>
        <dbReference type="SAM" id="MobiDB-lite"/>
    </source>
</evidence>
<sequence length="218" mass="23600">MGFFVSNYRVEPSLTAARVTTPRACFGRVVRRSYSDGGNPKMPDDVTENPVEISSADGDGGTPKTFTQAELDRIINERLDRERSKYAGFDEFKSKAEQFDAIKDGEKTELQREREAREAAEKRAEKAEFTALRDRIATAKGVPAASLTGTTEEELTASADQLIAWRDANAPKPPEPKPRRNPAGNGGGLKSGATGAGGDVVDKKERAAAALRELRGNS</sequence>
<proteinExistence type="predicted"/>
<dbReference type="KEGG" id="vg:26628727"/>
<gene>
    <name evidence="2" type="ORF">PBI_OMNICRON_10</name>
</gene>
<protein>
    <submittedName>
        <fullName evidence="2">Scaffolding protein</fullName>
    </submittedName>
</protein>
<dbReference type="OrthoDB" id="25783at10239"/>
<dbReference type="GeneID" id="26628727"/>
<keyword evidence="3" id="KW-1185">Reference proteome</keyword>
<name>A0A088FQ73_9CAUD</name>
<reference evidence="2 3" key="1">
    <citation type="submission" date="2014-08" db="EMBL/GenBank/DDBJ databases">
        <authorList>
            <person name="Isern S."/>
            <person name="Ashley B.D."/>
            <person name="Baer T.D."/>
            <person name="Czarnecki K.W."/>
            <person name="Deneweth R.M."/>
            <person name="Gatt S.M."/>
            <person name="Jenkins M."/>
            <person name="Lang J.F."/>
            <person name="Marfizo C.J."/>
            <person name="McMahon C.W."/>
            <person name="Power T.R."/>
            <person name="Rosales K.A."/>
            <person name="Walter R.S."/>
            <person name="Wozny M.J."/>
            <person name="Yori S."/>
            <person name="Michael S.F."/>
            <person name="Anders K.R."/>
            <person name="Braun M.A."/>
            <person name="Delesalle V.A."/>
            <person name="Hughes L.E."/>
            <person name="Ware V.C."/>
            <person name="Bradley K.W."/>
            <person name="Barker L.P."/>
            <person name="Asai D.J."/>
            <person name="Bowman C.A."/>
            <person name="Russell D.A."/>
            <person name="Pope W.H."/>
            <person name="Jacobs-Sera D."/>
            <person name="Hendrix R.W."/>
            <person name="Hatfull G.F."/>
        </authorList>
    </citation>
    <scope>NUCLEOTIDE SEQUENCE [LARGE SCALE GENOMIC DNA]</scope>
</reference>
<evidence type="ECO:0000313" key="2">
    <source>
        <dbReference type="EMBL" id="AIM50343.1"/>
    </source>
</evidence>
<feature type="compositionally biased region" description="Gly residues" evidence="1">
    <location>
        <begin position="184"/>
        <end position="198"/>
    </location>
</feature>
<feature type="region of interest" description="Disordered" evidence="1">
    <location>
        <begin position="138"/>
        <end position="206"/>
    </location>
</feature>